<dbReference type="PROSITE" id="PS50005">
    <property type="entry name" value="TPR"/>
    <property type="match status" value="2"/>
</dbReference>
<evidence type="ECO:0000256" key="3">
    <source>
        <dbReference type="PROSITE-ProRule" id="PRU00339"/>
    </source>
</evidence>
<gene>
    <name evidence="4" type="ORF">EVOR1521_LOCUS19311</name>
</gene>
<dbReference type="EMBL" id="CAUJNA010002924">
    <property type="protein sequence ID" value="CAJ1394707.1"/>
    <property type="molecule type" value="Genomic_DNA"/>
</dbReference>
<evidence type="ECO:0000256" key="2">
    <source>
        <dbReference type="ARBA" id="ARBA00022803"/>
    </source>
</evidence>
<dbReference type="PANTHER" id="PTHR45641:SF19">
    <property type="entry name" value="NEPHROCYSTIN-3"/>
    <property type="match status" value="1"/>
</dbReference>
<comment type="caution">
    <text evidence="4">The sequence shown here is derived from an EMBL/GenBank/DDBJ whole genome shotgun (WGS) entry which is preliminary data.</text>
</comment>
<dbReference type="AlphaFoldDB" id="A0AA36IWC5"/>
<dbReference type="SMART" id="SM00028">
    <property type="entry name" value="TPR"/>
    <property type="match status" value="4"/>
</dbReference>
<accession>A0AA36IWC5</accession>
<protein>
    <submittedName>
        <fullName evidence="4">Uncharacterized protein</fullName>
    </submittedName>
</protein>
<dbReference type="InterPro" id="IPR019734">
    <property type="entry name" value="TPR_rpt"/>
</dbReference>
<reference evidence="4" key="1">
    <citation type="submission" date="2023-08" db="EMBL/GenBank/DDBJ databases">
        <authorList>
            <person name="Chen Y."/>
            <person name="Shah S."/>
            <person name="Dougan E. K."/>
            <person name="Thang M."/>
            <person name="Chan C."/>
        </authorList>
    </citation>
    <scope>NUCLEOTIDE SEQUENCE</scope>
</reference>
<dbReference type="PANTHER" id="PTHR45641">
    <property type="entry name" value="TETRATRICOPEPTIDE REPEAT PROTEIN (AFU_ORTHOLOGUE AFUA_6G03870)"/>
    <property type="match status" value="1"/>
</dbReference>
<dbReference type="SUPFAM" id="SSF48452">
    <property type="entry name" value="TPR-like"/>
    <property type="match status" value="2"/>
</dbReference>
<evidence type="ECO:0000313" key="5">
    <source>
        <dbReference type="Proteomes" id="UP001178507"/>
    </source>
</evidence>
<dbReference type="Gene3D" id="1.25.40.10">
    <property type="entry name" value="Tetratricopeptide repeat domain"/>
    <property type="match status" value="2"/>
</dbReference>
<feature type="repeat" description="TPR" evidence="3">
    <location>
        <begin position="261"/>
        <end position="294"/>
    </location>
</feature>
<keyword evidence="5" id="KW-1185">Reference proteome</keyword>
<dbReference type="InterPro" id="IPR011990">
    <property type="entry name" value="TPR-like_helical_dom_sf"/>
</dbReference>
<keyword evidence="2 3" id="KW-0802">TPR repeat</keyword>
<proteinExistence type="predicted"/>
<keyword evidence="1" id="KW-0677">Repeat</keyword>
<evidence type="ECO:0000313" key="4">
    <source>
        <dbReference type="EMBL" id="CAJ1394707.1"/>
    </source>
</evidence>
<organism evidence="4 5">
    <name type="scientific">Effrenium voratum</name>
    <dbReference type="NCBI Taxonomy" id="2562239"/>
    <lineage>
        <taxon>Eukaryota</taxon>
        <taxon>Sar</taxon>
        <taxon>Alveolata</taxon>
        <taxon>Dinophyceae</taxon>
        <taxon>Suessiales</taxon>
        <taxon>Symbiodiniaceae</taxon>
        <taxon>Effrenium</taxon>
    </lineage>
</organism>
<name>A0AA36IWC5_9DINO</name>
<sequence>MSGGYAAPEAEDGPMEELAELQVKEEARLEKLFAEQRAERGLDDDVTLNTFFKLFDMWIQLYRLNKCMEVLEEVVPICRSRGGDLHVKGVQALAFTLWKKSQFKDAILLFHEIEDLIGCSAALCENMGHTYSSMGNYDEASNYFNKALLCLDEEEKIGKKTGDRAGILLGLGLIEDRLGRFEKALAAVRESQALFRQRANGKPSSLVAKAGMSIAKILLKLALQEPDSKKREEMEEEAVEREQENVALFEVTCGDDSPLTASALRGLGEALKRRGKIGEAIESFARSYNLEAQKDAFDLLAVMEVHNHLFGAHMDLVKSGSPLSRASFRAYLPTVDITLRRVRNMPQDANAGAYYKVAGEFAAFAEDYKQASDLLGEAIRLFQTEEAEKVESLIKHCQDLKEFSDAQCAKSQASQ</sequence>
<feature type="repeat" description="TPR" evidence="3">
    <location>
        <begin position="121"/>
        <end position="154"/>
    </location>
</feature>
<dbReference type="Proteomes" id="UP001178507">
    <property type="component" value="Unassembled WGS sequence"/>
</dbReference>
<evidence type="ECO:0000256" key="1">
    <source>
        <dbReference type="ARBA" id="ARBA00022737"/>
    </source>
</evidence>
<dbReference type="Pfam" id="PF13424">
    <property type="entry name" value="TPR_12"/>
    <property type="match status" value="2"/>
</dbReference>